<dbReference type="PRINTS" id="PR00475">
    <property type="entry name" value="HEXOKINASE"/>
</dbReference>
<dbReference type="InterPro" id="IPR001312">
    <property type="entry name" value="Hexokinase"/>
</dbReference>
<feature type="domain" description="Hexokinase C-terminal" evidence="2">
    <location>
        <begin position="29"/>
        <end position="152"/>
    </location>
</feature>
<keyword evidence="1" id="KW-0067">ATP-binding</keyword>
<evidence type="ECO:0000313" key="4">
    <source>
        <dbReference type="Proteomes" id="UP001357485"/>
    </source>
</evidence>
<sequence>NLNVRMDAIVNDSSAILLSQAYNDPSTRLALILGTGTNAAVHLPVSALGKSKFENRPQSWHEKADHVIVNTELSMFGKNILPTTRWDDYLNITHMNPDFQPLEYLISGRYLGEIVRLILLEAIQAAGLFGGEVPEQFINPYTLDTGTIAAIES</sequence>
<keyword evidence="1" id="KW-0324">Glycolysis</keyword>
<dbReference type="InterPro" id="IPR022673">
    <property type="entry name" value="Hexokinase_C"/>
</dbReference>
<dbReference type="Gene3D" id="3.40.367.20">
    <property type="match status" value="1"/>
</dbReference>
<organism evidence="3 4">
    <name type="scientific">Cryomyces antarcticus</name>
    <dbReference type="NCBI Taxonomy" id="329879"/>
    <lineage>
        <taxon>Eukaryota</taxon>
        <taxon>Fungi</taxon>
        <taxon>Dikarya</taxon>
        <taxon>Ascomycota</taxon>
        <taxon>Pezizomycotina</taxon>
        <taxon>Dothideomycetes</taxon>
        <taxon>Dothideomycetes incertae sedis</taxon>
        <taxon>Cryomyces</taxon>
    </lineage>
</organism>
<dbReference type="PANTHER" id="PTHR19443:SF24">
    <property type="entry name" value="PHOSPHOTRANSFERASE"/>
    <property type="match status" value="1"/>
</dbReference>
<name>A0ABR0LIC4_9PEZI</name>
<dbReference type="Pfam" id="PF03727">
    <property type="entry name" value="Hexokinase_2"/>
    <property type="match status" value="1"/>
</dbReference>
<keyword evidence="4" id="KW-1185">Reference proteome</keyword>
<dbReference type="EC" id="2.7.1.-" evidence="1"/>
<keyword evidence="1" id="KW-0547">Nucleotide-binding</keyword>
<evidence type="ECO:0000256" key="1">
    <source>
        <dbReference type="RuleBase" id="RU362007"/>
    </source>
</evidence>
<comment type="caution">
    <text evidence="3">The sequence shown here is derived from an EMBL/GenBank/DDBJ whole genome shotgun (WGS) entry which is preliminary data.</text>
</comment>
<proteinExistence type="inferred from homology"/>
<dbReference type="InterPro" id="IPR043129">
    <property type="entry name" value="ATPase_NBD"/>
</dbReference>
<dbReference type="GO" id="GO:0004396">
    <property type="term" value="F:hexokinase activity"/>
    <property type="evidence" value="ECO:0007669"/>
    <property type="project" value="UniProtKB-EC"/>
</dbReference>
<reference evidence="3 4" key="1">
    <citation type="submission" date="2023-08" db="EMBL/GenBank/DDBJ databases">
        <title>Black Yeasts Isolated from many extreme environments.</title>
        <authorList>
            <person name="Coleine C."/>
            <person name="Stajich J.E."/>
            <person name="Selbmann L."/>
        </authorList>
    </citation>
    <scope>NUCLEOTIDE SEQUENCE [LARGE SCALE GENOMIC DNA]</scope>
    <source>
        <strain evidence="3 4">CCFEE 536</strain>
    </source>
</reference>
<feature type="non-terminal residue" evidence="3">
    <location>
        <position position="1"/>
    </location>
</feature>
<dbReference type="EMBL" id="JAVRRA010019899">
    <property type="protein sequence ID" value="KAK5175939.1"/>
    <property type="molecule type" value="Genomic_DNA"/>
</dbReference>
<evidence type="ECO:0000259" key="2">
    <source>
        <dbReference type="Pfam" id="PF03727"/>
    </source>
</evidence>
<dbReference type="SUPFAM" id="SSF53067">
    <property type="entry name" value="Actin-like ATPase domain"/>
    <property type="match status" value="1"/>
</dbReference>
<comment type="similarity">
    <text evidence="1">Belongs to the hexokinase family.</text>
</comment>
<dbReference type="PROSITE" id="PS51748">
    <property type="entry name" value="HEXOKINASE_2"/>
    <property type="match status" value="1"/>
</dbReference>
<protein>
    <recommendedName>
        <fullName evidence="1">Phosphotransferase</fullName>
        <ecNumber evidence="1">2.7.1.-</ecNumber>
    </recommendedName>
</protein>
<gene>
    <name evidence="3" type="primary">NAG5_3</name>
    <name evidence="3" type="ORF">LTR16_011344</name>
</gene>
<accession>A0ABR0LIC4</accession>
<dbReference type="PANTHER" id="PTHR19443">
    <property type="entry name" value="HEXOKINASE"/>
    <property type="match status" value="1"/>
</dbReference>
<evidence type="ECO:0000313" key="3">
    <source>
        <dbReference type="EMBL" id="KAK5175939.1"/>
    </source>
</evidence>
<keyword evidence="1 3" id="KW-0808">Transferase</keyword>
<keyword evidence="1 3" id="KW-0418">Kinase</keyword>
<dbReference type="Proteomes" id="UP001357485">
    <property type="component" value="Unassembled WGS sequence"/>
</dbReference>